<protein>
    <submittedName>
        <fullName evidence="1">Uncharacterized protein</fullName>
    </submittedName>
</protein>
<dbReference type="AlphaFoldDB" id="A0A133U3K6"/>
<dbReference type="EMBL" id="LHXK01000082">
    <property type="protein sequence ID" value="KXA88761.1"/>
    <property type="molecule type" value="Genomic_DNA"/>
</dbReference>
<dbReference type="PANTHER" id="PTHR15811:SF5">
    <property type="entry name" value="MTH938 DOMAIN-CONTAINING PROTEIN"/>
    <property type="match status" value="1"/>
</dbReference>
<name>A0A133U3K6_9EURY</name>
<dbReference type="PANTHER" id="PTHR15811">
    <property type="entry name" value="MTH938 DOMAIN-CONTAINING PROTEIN"/>
    <property type="match status" value="1"/>
</dbReference>
<dbReference type="GO" id="GO:0005737">
    <property type="term" value="C:cytoplasm"/>
    <property type="evidence" value="ECO:0007669"/>
    <property type="project" value="TreeGrafter"/>
</dbReference>
<accession>A0A133U3K6</accession>
<dbReference type="SUPFAM" id="SSF64076">
    <property type="entry name" value="MTH938-like"/>
    <property type="match status" value="1"/>
</dbReference>
<dbReference type="InterPro" id="IPR036748">
    <property type="entry name" value="MTH938-like_sf"/>
</dbReference>
<dbReference type="InterPro" id="IPR007523">
    <property type="entry name" value="NDUFAF3/AAMDC"/>
</dbReference>
<organism evidence="1 2">
    <name type="scientific">candidate division MSBL1 archaeon SCGC-AAA259B11</name>
    <dbReference type="NCBI Taxonomy" id="1698260"/>
    <lineage>
        <taxon>Archaea</taxon>
        <taxon>Methanobacteriati</taxon>
        <taxon>Methanobacteriota</taxon>
        <taxon>candidate division MSBL1</taxon>
    </lineage>
</organism>
<comment type="caution">
    <text evidence="1">The sequence shown here is derived from an EMBL/GenBank/DDBJ whole genome shotgun (WGS) entry which is preliminary data.</text>
</comment>
<reference evidence="1 2" key="1">
    <citation type="journal article" date="2016" name="Sci. Rep.">
        <title>Metabolic traits of an uncultured archaeal lineage -MSBL1- from brine pools of the Red Sea.</title>
        <authorList>
            <person name="Mwirichia R."/>
            <person name="Alam I."/>
            <person name="Rashid M."/>
            <person name="Vinu M."/>
            <person name="Ba-Alawi W."/>
            <person name="Anthony Kamau A."/>
            <person name="Kamanda Ngugi D."/>
            <person name="Goker M."/>
            <person name="Klenk H.P."/>
            <person name="Bajic V."/>
            <person name="Stingl U."/>
        </authorList>
    </citation>
    <scope>NUCLEOTIDE SEQUENCE [LARGE SCALE GENOMIC DNA]</scope>
    <source>
        <strain evidence="1">SCGC-AAA259B11</strain>
    </source>
</reference>
<dbReference type="Pfam" id="PF04430">
    <property type="entry name" value="DUF498"/>
    <property type="match status" value="1"/>
</dbReference>
<dbReference type="Gene3D" id="3.40.1230.10">
    <property type="entry name" value="MTH938-like"/>
    <property type="match status" value="1"/>
</dbReference>
<gene>
    <name evidence="1" type="ORF">AKJ61_04235</name>
</gene>
<proteinExistence type="predicted"/>
<evidence type="ECO:0000313" key="1">
    <source>
        <dbReference type="EMBL" id="KXA88761.1"/>
    </source>
</evidence>
<sequence length="124" mass="14610">MNIESPDFGSITIDGVEYDHDVVVFPTRIEKRKKWITKNKHGTSHRFTREEMKEYLREIDTDRMKVVVVGTGHYGKLHLLKETEELLKEKDIKAIRARTPEAARIFIQRDEPLNQKFGIFHITC</sequence>
<evidence type="ECO:0000313" key="2">
    <source>
        <dbReference type="Proteomes" id="UP000070184"/>
    </source>
</evidence>
<dbReference type="Proteomes" id="UP000070184">
    <property type="component" value="Unassembled WGS sequence"/>
</dbReference>
<keyword evidence="2" id="KW-1185">Reference proteome</keyword>